<reference evidence="1" key="2">
    <citation type="submission" date="2020-09" db="EMBL/GenBank/DDBJ databases">
        <authorList>
            <person name="Sun Q."/>
            <person name="Kim S."/>
        </authorList>
    </citation>
    <scope>NUCLEOTIDE SEQUENCE</scope>
    <source>
        <strain evidence="1">KCTC 32437</strain>
    </source>
</reference>
<dbReference type="RefSeq" id="WP_189427178.1">
    <property type="nucleotide sequence ID" value="NZ_BMZE01000004.1"/>
</dbReference>
<organism evidence="1 2">
    <name type="scientific">Devosia pacifica</name>
    <dbReference type="NCBI Taxonomy" id="1335967"/>
    <lineage>
        <taxon>Bacteria</taxon>
        <taxon>Pseudomonadati</taxon>
        <taxon>Pseudomonadota</taxon>
        <taxon>Alphaproteobacteria</taxon>
        <taxon>Hyphomicrobiales</taxon>
        <taxon>Devosiaceae</taxon>
        <taxon>Devosia</taxon>
    </lineage>
</organism>
<sequence>MRSVGCCTDTIRDVETNGKSHARSLRGQRIDQIVKVSIALWAGLTHPSKKIDEQNTTAS</sequence>
<dbReference type="EMBL" id="BMZE01000004">
    <property type="protein sequence ID" value="GHA36698.1"/>
    <property type="molecule type" value="Genomic_DNA"/>
</dbReference>
<protein>
    <submittedName>
        <fullName evidence="1">Uncharacterized protein</fullName>
    </submittedName>
</protein>
<dbReference type="Proteomes" id="UP000646579">
    <property type="component" value="Unassembled WGS sequence"/>
</dbReference>
<dbReference type="AlphaFoldDB" id="A0A918SES5"/>
<comment type="caution">
    <text evidence="1">The sequence shown here is derived from an EMBL/GenBank/DDBJ whole genome shotgun (WGS) entry which is preliminary data.</text>
</comment>
<keyword evidence="2" id="KW-1185">Reference proteome</keyword>
<gene>
    <name evidence="1" type="ORF">GCM10007989_36030</name>
</gene>
<name>A0A918SES5_9HYPH</name>
<accession>A0A918SES5</accession>
<reference evidence="1" key="1">
    <citation type="journal article" date="2014" name="Int. J. Syst. Evol. Microbiol.">
        <title>Complete genome sequence of Corynebacterium casei LMG S-19264T (=DSM 44701T), isolated from a smear-ripened cheese.</title>
        <authorList>
            <consortium name="US DOE Joint Genome Institute (JGI-PGF)"/>
            <person name="Walter F."/>
            <person name="Albersmeier A."/>
            <person name="Kalinowski J."/>
            <person name="Ruckert C."/>
        </authorList>
    </citation>
    <scope>NUCLEOTIDE SEQUENCE</scope>
    <source>
        <strain evidence="1">KCTC 32437</strain>
    </source>
</reference>
<proteinExistence type="predicted"/>
<evidence type="ECO:0000313" key="1">
    <source>
        <dbReference type="EMBL" id="GHA36698.1"/>
    </source>
</evidence>
<evidence type="ECO:0000313" key="2">
    <source>
        <dbReference type="Proteomes" id="UP000646579"/>
    </source>
</evidence>